<dbReference type="RefSeq" id="WP_171092279.1">
    <property type="nucleotide sequence ID" value="NZ_CP053069.1"/>
</dbReference>
<evidence type="ECO:0000313" key="3">
    <source>
        <dbReference type="Proteomes" id="UP000501534"/>
    </source>
</evidence>
<evidence type="ECO:0000259" key="1">
    <source>
        <dbReference type="SMART" id="SM01248"/>
    </source>
</evidence>
<dbReference type="PANTHER" id="PTHR41709:SF2">
    <property type="entry name" value="CIRCADIAN CLOCK PROTEIN KAIB2"/>
    <property type="match status" value="1"/>
</dbReference>
<sequence length="95" mass="10746">MKRSAYRFRLYVAGDAQNSTRALANLGAFCRTHIPGRCEIEVVDVFREPKRALADRVFMTPTLIKLYPRPVRRIVGTLSQPENLMEAIGLEVVLA</sequence>
<dbReference type="Gene3D" id="3.40.30.10">
    <property type="entry name" value="Glutaredoxin"/>
    <property type="match status" value="1"/>
</dbReference>
<keyword evidence="3" id="KW-1185">Reference proteome</keyword>
<dbReference type="PANTHER" id="PTHR41709">
    <property type="entry name" value="KAIB-LIKE PROTEIN 1"/>
    <property type="match status" value="1"/>
</dbReference>
<dbReference type="InterPro" id="IPR036249">
    <property type="entry name" value="Thioredoxin-like_sf"/>
</dbReference>
<dbReference type="Pfam" id="PF07689">
    <property type="entry name" value="KaiB"/>
    <property type="match status" value="1"/>
</dbReference>
<dbReference type="AlphaFoldDB" id="A0A6M4GVG6"/>
<name>A0A6M4GVG6_9PROT</name>
<evidence type="ECO:0000313" key="2">
    <source>
        <dbReference type="EMBL" id="QJR11166.1"/>
    </source>
</evidence>
<dbReference type="SMART" id="SM01248">
    <property type="entry name" value="KaiB"/>
    <property type="match status" value="1"/>
</dbReference>
<dbReference type="Proteomes" id="UP000501534">
    <property type="component" value="Chromosome"/>
</dbReference>
<dbReference type="InterPro" id="IPR011649">
    <property type="entry name" value="KaiB_domain"/>
</dbReference>
<dbReference type="SUPFAM" id="SSF52833">
    <property type="entry name" value="Thioredoxin-like"/>
    <property type="match status" value="1"/>
</dbReference>
<proteinExistence type="predicted"/>
<dbReference type="InterPro" id="IPR039022">
    <property type="entry name" value="KaiB-like"/>
</dbReference>
<accession>A0A6M4GVG6</accession>
<reference evidence="2 3" key="1">
    <citation type="submission" date="2020-04" db="EMBL/GenBank/DDBJ databases">
        <title>Usitatibacter rugosus gen. nov., sp. nov. and Usitatibacter palustris sp. nov., novel members of Usitatibacteraceae fam. nov. within the order Nitrosomonadales isolated from soil.</title>
        <authorList>
            <person name="Huber K.J."/>
            <person name="Neumann-Schaal M."/>
            <person name="Geppert A."/>
            <person name="Luckner M."/>
            <person name="Wanner G."/>
            <person name="Overmann J."/>
        </authorList>
    </citation>
    <scope>NUCLEOTIDE SEQUENCE [LARGE SCALE GENOMIC DNA]</scope>
    <source>
        <strain evidence="2 3">0125_3</strain>
    </source>
</reference>
<dbReference type="KEGG" id="uru:DSM104443_02238"/>
<dbReference type="EMBL" id="CP053069">
    <property type="protein sequence ID" value="QJR11166.1"/>
    <property type="molecule type" value="Genomic_DNA"/>
</dbReference>
<feature type="domain" description="KaiB" evidence="1">
    <location>
        <begin position="9"/>
        <end position="90"/>
    </location>
</feature>
<dbReference type="CDD" id="cd02978">
    <property type="entry name" value="KaiB_like"/>
    <property type="match status" value="1"/>
</dbReference>
<dbReference type="GO" id="GO:0048511">
    <property type="term" value="P:rhythmic process"/>
    <property type="evidence" value="ECO:0007669"/>
    <property type="project" value="InterPro"/>
</dbReference>
<protein>
    <submittedName>
        <fullName evidence="2">Circadian clock protein KaiB</fullName>
    </submittedName>
</protein>
<gene>
    <name evidence="2" type="primary">kaiB</name>
    <name evidence="2" type="ORF">DSM104443_02238</name>
</gene>
<organism evidence="2 3">
    <name type="scientific">Usitatibacter rugosus</name>
    <dbReference type="NCBI Taxonomy" id="2732067"/>
    <lineage>
        <taxon>Bacteria</taxon>
        <taxon>Pseudomonadati</taxon>
        <taxon>Pseudomonadota</taxon>
        <taxon>Betaproteobacteria</taxon>
        <taxon>Nitrosomonadales</taxon>
        <taxon>Usitatibacteraceae</taxon>
        <taxon>Usitatibacter</taxon>
    </lineage>
</organism>